<proteinExistence type="predicted"/>
<sequence>MIKKQGSVKMADVIKVIMSPNRKFKVEIIKRPDQLFTVMVYRWIEWEDDYSYKYWSPMKQGLSLIDPEGNAIKIAIERLMELSGEEIEIDD</sequence>
<evidence type="ECO:0008006" key="3">
    <source>
        <dbReference type="Google" id="ProtNLM"/>
    </source>
</evidence>
<dbReference type="Proteomes" id="UP001597231">
    <property type="component" value="Unassembled WGS sequence"/>
</dbReference>
<organism evidence="1 2">
    <name type="scientific">Sporosarcina contaminans</name>
    <dbReference type="NCBI Taxonomy" id="633403"/>
    <lineage>
        <taxon>Bacteria</taxon>
        <taxon>Bacillati</taxon>
        <taxon>Bacillota</taxon>
        <taxon>Bacilli</taxon>
        <taxon>Bacillales</taxon>
        <taxon>Caryophanaceae</taxon>
        <taxon>Sporosarcina</taxon>
    </lineage>
</organism>
<accession>A0ABW3TXR7</accession>
<comment type="caution">
    <text evidence="1">The sequence shown here is derived from an EMBL/GenBank/DDBJ whole genome shotgun (WGS) entry which is preliminary data.</text>
</comment>
<dbReference type="EMBL" id="JBHTLT010000043">
    <property type="protein sequence ID" value="MFD1205297.1"/>
    <property type="molecule type" value="Genomic_DNA"/>
</dbReference>
<evidence type="ECO:0000313" key="1">
    <source>
        <dbReference type="EMBL" id="MFD1205297.1"/>
    </source>
</evidence>
<name>A0ABW3TXR7_9BACL</name>
<keyword evidence="2" id="KW-1185">Reference proteome</keyword>
<reference evidence="2" key="1">
    <citation type="journal article" date="2019" name="Int. J. Syst. Evol. Microbiol.">
        <title>The Global Catalogue of Microorganisms (GCM) 10K type strain sequencing project: providing services to taxonomists for standard genome sequencing and annotation.</title>
        <authorList>
            <consortium name="The Broad Institute Genomics Platform"/>
            <consortium name="The Broad Institute Genome Sequencing Center for Infectious Disease"/>
            <person name="Wu L."/>
            <person name="Ma J."/>
        </authorList>
    </citation>
    <scope>NUCLEOTIDE SEQUENCE [LARGE SCALE GENOMIC DNA]</scope>
    <source>
        <strain evidence="2">CCUG 53915</strain>
    </source>
</reference>
<evidence type="ECO:0000313" key="2">
    <source>
        <dbReference type="Proteomes" id="UP001597231"/>
    </source>
</evidence>
<gene>
    <name evidence="1" type="ORF">ACFQ38_09290</name>
</gene>
<protein>
    <recommendedName>
        <fullName evidence="3">Transcriptional coactivator p15 (PC4) C-terminal domain-containing protein</fullName>
    </recommendedName>
</protein>